<protein>
    <submittedName>
        <fullName evidence="1">Uncharacterized protein</fullName>
    </submittedName>
</protein>
<comment type="caution">
    <text evidence="1">The sequence shown here is derived from an EMBL/GenBank/DDBJ whole genome shotgun (WGS) entry which is preliminary data.</text>
</comment>
<dbReference type="EMBL" id="BPLQ01012175">
    <property type="protein sequence ID" value="GIY63405.1"/>
    <property type="molecule type" value="Genomic_DNA"/>
</dbReference>
<evidence type="ECO:0000313" key="2">
    <source>
        <dbReference type="Proteomes" id="UP001054837"/>
    </source>
</evidence>
<keyword evidence="2" id="KW-1185">Reference proteome</keyword>
<sequence>MSLKHNSLLASPLLFSHETVFPYSTTVTGISRFFTNTTPSGLNSTSYRSCKAGSRNHPSYTKAEATTHSVRKKNALEEWATKTCRDYRVGDGKLSRFNGCPT</sequence>
<name>A0AAV4V1H0_9ARAC</name>
<dbReference type="AlphaFoldDB" id="A0AAV4V1H0"/>
<dbReference type="Proteomes" id="UP001054837">
    <property type="component" value="Unassembled WGS sequence"/>
</dbReference>
<reference evidence="1 2" key="1">
    <citation type="submission" date="2021-06" db="EMBL/GenBank/DDBJ databases">
        <title>Caerostris darwini draft genome.</title>
        <authorList>
            <person name="Kono N."/>
            <person name="Arakawa K."/>
        </authorList>
    </citation>
    <scope>NUCLEOTIDE SEQUENCE [LARGE SCALE GENOMIC DNA]</scope>
</reference>
<organism evidence="1 2">
    <name type="scientific">Caerostris darwini</name>
    <dbReference type="NCBI Taxonomy" id="1538125"/>
    <lineage>
        <taxon>Eukaryota</taxon>
        <taxon>Metazoa</taxon>
        <taxon>Ecdysozoa</taxon>
        <taxon>Arthropoda</taxon>
        <taxon>Chelicerata</taxon>
        <taxon>Arachnida</taxon>
        <taxon>Araneae</taxon>
        <taxon>Araneomorphae</taxon>
        <taxon>Entelegynae</taxon>
        <taxon>Araneoidea</taxon>
        <taxon>Araneidae</taxon>
        <taxon>Caerostris</taxon>
    </lineage>
</organism>
<accession>A0AAV4V1H0</accession>
<proteinExistence type="predicted"/>
<gene>
    <name evidence="1" type="ORF">CDAR_421641</name>
</gene>
<evidence type="ECO:0000313" key="1">
    <source>
        <dbReference type="EMBL" id="GIY63405.1"/>
    </source>
</evidence>